<dbReference type="GeneID" id="95571973"/>
<proteinExistence type="predicted"/>
<reference evidence="1" key="1">
    <citation type="submission" date="2022-08" db="EMBL/GenBank/DDBJ databases">
        <authorList>
            <person name="Tian L."/>
        </authorList>
    </citation>
    <scope>NUCLEOTIDE SEQUENCE</scope>
    <source>
        <strain evidence="1">CM253</strain>
    </source>
</reference>
<gene>
    <name evidence="1" type="ORF">NRK68_00790</name>
</gene>
<dbReference type="InterPro" id="IPR007804">
    <property type="entry name" value="GvpG"/>
</dbReference>
<dbReference type="EMBL" id="CP102514">
    <property type="protein sequence ID" value="UUY45875.1"/>
    <property type="molecule type" value="Genomic_DNA"/>
</dbReference>
<keyword evidence="2" id="KW-1185">Reference proteome</keyword>
<evidence type="ECO:0000313" key="2">
    <source>
        <dbReference type="Proteomes" id="UP001057738"/>
    </source>
</evidence>
<dbReference type="Pfam" id="PF05120">
    <property type="entry name" value="GvpG"/>
    <property type="match status" value="1"/>
</dbReference>
<evidence type="ECO:0000313" key="1">
    <source>
        <dbReference type="EMBL" id="UUY45875.1"/>
    </source>
</evidence>
<name>A0ABY5PQV9_9ACTN</name>
<dbReference type="RefSeq" id="WP_183066179.1">
    <property type="nucleotide sequence ID" value="NZ_CP102514.1"/>
</dbReference>
<dbReference type="Proteomes" id="UP001057738">
    <property type="component" value="Chromosome"/>
</dbReference>
<accession>A0ABY5PQV9</accession>
<organism evidence="1 2">
    <name type="scientific">Streptomyces yangpuensis</name>
    <dbReference type="NCBI Taxonomy" id="1648182"/>
    <lineage>
        <taxon>Bacteria</taxon>
        <taxon>Bacillati</taxon>
        <taxon>Actinomycetota</taxon>
        <taxon>Actinomycetes</taxon>
        <taxon>Kitasatosporales</taxon>
        <taxon>Streptomycetaceae</taxon>
        <taxon>Streptomyces</taxon>
    </lineage>
</organism>
<protein>
    <submittedName>
        <fullName evidence="1">Gas vesicle protein GvpG</fullName>
    </submittedName>
</protein>
<sequence length="82" mass="9581">MGLLTYLLTLPVAPVRAVTWVAERVVEQAEEEYYDPAPVRRELADLEQMLLNGEIDQEEFEFREDELLDRLDEIAEFRHGTS</sequence>